<dbReference type="EMBL" id="CP043494">
    <property type="protein sequence ID" value="WNG46605.1"/>
    <property type="molecule type" value="Genomic_DNA"/>
</dbReference>
<reference evidence="2 3" key="1">
    <citation type="submission" date="2019-08" db="EMBL/GenBank/DDBJ databases">
        <title>Archangium and Cystobacter genomes.</title>
        <authorList>
            <person name="Chen I.-C.K."/>
            <person name="Wielgoss S."/>
        </authorList>
    </citation>
    <scope>NUCLEOTIDE SEQUENCE [LARGE SCALE GENOMIC DNA]</scope>
    <source>
        <strain evidence="2 3">Cbm 6</strain>
    </source>
</reference>
<dbReference type="SUPFAM" id="SSF53474">
    <property type="entry name" value="alpha/beta-Hydrolases"/>
    <property type="match status" value="1"/>
</dbReference>
<gene>
    <name evidence="2" type="ORF">F0U60_22675</name>
</gene>
<evidence type="ECO:0000313" key="2">
    <source>
        <dbReference type="EMBL" id="WNG46605.1"/>
    </source>
</evidence>
<protein>
    <recommendedName>
        <fullName evidence="4">Alpha/beta hydrolase</fullName>
    </recommendedName>
</protein>
<sequence>MNYVDTYRRLAEAFQDGRATGCMDTGLVLHQRRFHSEPMEEPAPPSSEDALEPESLKGLLDRDDSVEENLDFPYRILAPPGCERSARGVLLLHGLNERRWEKYLPWAKALVEGLGVPVILFPVAFHMDRSPALWADPRPMRQLSRERMRRIPELEASSFANAALSTRLHSRPDRFLWSGLRTLRDLSRFSDNVRRGDEPLLSPGARLDFFAYSIGAFLAEILLMADDDVRFAESRLVTFCGGCLLSETAPLAREILDSAAARSLHRLFAELESEKQRRPELGRLLSENAEGRAFESMVIADRHRSEREAALRRIGSRVSAISLRGDRVMPALAVAETLAGSGARVEILDPPYAYDHANPFPIQSPAETEVEHGFETVFEHAVSWLGA</sequence>
<organism evidence="2 3">
    <name type="scientific">Archangium minus</name>
    <dbReference type="NCBI Taxonomy" id="83450"/>
    <lineage>
        <taxon>Bacteria</taxon>
        <taxon>Pseudomonadati</taxon>
        <taxon>Myxococcota</taxon>
        <taxon>Myxococcia</taxon>
        <taxon>Myxococcales</taxon>
        <taxon>Cystobacterineae</taxon>
        <taxon>Archangiaceae</taxon>
        <taxon>Archangium</taxon>
    </lineage>
</organism>
<keyword evidence="3" id="KW-1185">Reference proteome</keyword>
<evidence type="ECO:0000313" key="3">
    <source>
        <dbReference type="Proteomes" id="UP001611383"/>
    </source>
</evidence>
<dbReference type="Pfam" id="PF19519">
    <property type="entry name" value="DUF6051"/>
    <property type="match status" value="1"/>
</dbReference>
<dbReference type="Gene3D" id="3.40.50.1820">
    <property type="entry name" value="alpha/beta hydrolase"/>
    <property type="match status" value="1"/>
</dbReference>
<evidence type="ECO:0000256" key="1">
    <source>
        <dbReference type="SAM" id="MobiDB-lite"/>
    </source>
</evidence>
<proteinExistence type="predicted"/>
<dbReference type="Proteomes" id="UP001611383">
    <property type="component" value="Chromosome"/>
</dbReference>
<feature type="region of interest" description="Disordered" evidence="1">
    <location>
        <begin position="34"/>
        <end position="54"/>
    </location>
</feature>
<evidence type="ECO:0008006" key="4">
    <source>
        <dbReference type="Google" id="ProtNLM"/>
    </source>
</evidence>
<accession>A0ABY9WV33</accession>
<dbReference type="InterPro" id="IPR029058">
    <property type="entry name" value="AB_hydrolase_fold"/>
</dbReference>
<name>A0ABY9WV33_9BACT</name>
<dbReference type="InterPro" id="IPR046114">
    <property type="entry name" value="DUF6051"/>
</dbReference>
<dbReference type="RefSeq" id="WP_395823161.1">
    <property type="nucleotide sequence ID" value="NZ_CP043494.1"/>
</dbReference>